<proteinExistence type="predicted"/>
<dbReference type="InterPro" id="IPR043502">
    <property type="entry name" value="DNA/RNA_pol_sf"/>
</dbReference>
<dbReference type="SUPFAM" id="SSF56672">
    <property type="entry name" value="DNA/RNA polymerases"/>
    <property type="match status" value="1"/>
</dbReference>
<dbReference type="Gene3D" id="3.30.70.270">
    <property type="match status" value="1"/>
</dbReference>
<dbReference type="Proteomes" id="UP000675881">
    <property type="component" value="Chromosome 6"/>
</dbReference>
<sequence>MMIDELEFRDVIQKISKPNEWVHLISVVAEGQKLRLTEDLRKLNEHVPGRSNLSPLPKMQSHSIHQVRISPPSSTSGVEYNHRGDESLAGIDNTEKVVGDIILYDSSMHLHEKNVRKLLDRCRDTEITVNPNKIHCGKTEVKFSGFRVKL</sequence>
<evidence type="ECO:0000313" key="2">
    <source>
        <dbReference type="EMBL" id="CAF2975754.1"/>
    </source>
</evidence>
<name>A0A7R8HAV2_LEPSM</name>
<accession>A0A7R8HAV2</accession>
<evidence type="ECO:0000313" key="3">
    <source>
        <dbReference type="Proteomes" id="UP000675881"/>
    </source>
</evidence>
<keyword evidence="3" id="KW-1185">Reference proteome</keyword>
<dbReference type="AlphaFoldDB" id="A0A7R8HAV2"/>
<dbReference type="GO" id="GO:0071897">
    <property type="term" value="P:DNA biosynthetic process"/>
    <property type="evidence" value="ECO:0007669"/>
    <property type="project" value="UniProtKB-ARBA"/>
</dbReference>
<protein>
    <submittedName>
        <fullName evidence="2">(salmon louse) hypothetical protein</fullName>
    </submittedName>
</protein>
<gene>
    <name evidence="2" type="ORF">LSAA_12139</name>
</gene>
<dbReference type="InterPro" id="IPR043128">
    <property type="entry name" value="Rev_trsase/Diguanyl_cyclase"/>
</dbReference>
<dbReference type="EMBL" id="HG994585">
    <property type="protein sequence ID" value="CAF2975754.1"/>
    <property type="molecule type" value="Genomic_DNA"/>
</dbReference>
<feature type="region of interest" description="Disordered" evidence="1">
    <location>
        <begin position="47"/>
        <end position="79"/>
    </location>
</feature>
<reference evidence="2" key="1">
    <citation type="submission" date="2021-02" db="EMBL/GenBank/DDBJ databases">
        <authorList>
            <person name="Bekaert M."/>
        </authorList>
    </citation>
    <scope>NUCLEOTIDE SEQUENCE</scope>
    <source>
        <strain evidence="2">IoA-00</strain>
    </source>
</reference>
<organism evidence="2 3">
    <name type="scientific">Lepeophtheirus salmonis</name>
    <name type="common">Salmon louse</name>
    <name type="synonym">Caligus salmonis</name>
    <dbReference type="NCBI Taxonomy" id="72036"/>
    <lineage>
        <taxon>Eukaryota</taxon>
        <taxon>Metazoa</taxon>
        <taxon>Ecdysozoa</taxon>
        <taxon>Arthropoda</taxon>
        <taxon>Crustacea</taxon>
        <taxon>Multicrustacea</taxon>
        <taxon>Hexanauplia</taxon>
        <taxon>Copepoda</taxon>
        <taxon>Siphonostomatoida</taxon>
        <taxon>Caligidae</taxon>
        <taxon>Lepeophtheirus</taxon>
    </lineage>
</organism>
<evidence type="ECO:0000256" key="1">
    <source>
        <dbReference type="SAM" id="MobiDB-lite"/>
    </source>
</evidence>